<dbReference type="EMBL" id="JABSTV010001253">
    <property type="protein sequence ID" value="KAH7944125.1"/>
    <property type="molecule type" value="Genomic_DNA"/>
</dbReference>
<accession>A0A9D4SR53</accession>
<reference evidence="1" key="1">
    <citation type="journal article" date="2020" name="Cell">
        <title>Large-Scale Comparative Analyses of Tick Genomes Elucidate Their Genetic Diversity and Vector Capacities.</title>
        <authorList>
            <consortium name="Tick Genome and Microbiome Consortium (TIGMIC)"/>
            <person name="Jia N."/>
            <person name="Wang J."/>
            <person name="Shi W."/>
            <person name="Du L."/>
            <person name="Sun Y."/>
            <person name="Zhan W."/>
            <person name="Jiang J.F."/>
            <person name="Wang Q."/>
            <person name="Zhang B."/>
            <person name="Ji P."/>
            <person name="Bell-Sakyi L."/>
            <person name="Cui X.M."/>
            <person name="Yuan T.T."/>
            <person name="Jiang B.G."/>
            <person name="Yang W.F."/>
            <person name="Lam T.T."/>
            <person name="Chang Q.C."/>
            <person name="Ding S.J."/>
            <person name="Wang X.J."/>
            <person name="Zhu J.G."/>
            <person name="Ruan X.D."/>
            <person name="Zhao L."/>
            <person name="Wei J.T."/>
            <person name="Ye R.Z."/>
            <person name="Que T.C."/>
            <person name="Du C.H."/>
            <person name="Zhou Y.H."/>
            <person name="Cheng J.X."/>
            <person name="Dai P.F."/>
            <person name="Guo W.B."/>
            <person name="Han X.H."/>
            <person name="Huang E.J."/>
            <person name="Li L.F."/>
            <person name="Wei W."/>
            <person name="Gao Y.C."/>
            <person name="Liu J.Z."/>
            <person name="Shao H.Z."/>
            <person name="Wang X."/>
            <person name="Wang C.C."/>
            <person name="Yang T.C."/>
            <person name="Huo Q.B."/>
            <person name="Li W."/>
            <person name="Chen H.Y."/>
            <person name="Chen S.E."/>
            <person name="Zhou L.G."/>
            <person name="Ni X.B."/>
            <person name="Tian J.H."/>
            <person name="Sheng Y."/>
            <person name="Liu T."/>
            <person name="Pan Y.S."/>
            <person name="Xia L.Y."/>
            <person name="Li J."/>
            <person name="Zhao F."/>
            <person name="Cao W.C."/>
        </authorList>
    </citation>
    <scope>NUCLEOTIDE SEQUENCE</scope>
    <source>
        <strain evidence="1">Rsan-2018</strain>
    </source>
</reference>
<comment type="caution">
    <text evidence="1">The sequence shown here is derived from an EMBL/GenBank/DDBJ whole genome shotgun (WGS) entry which is preliminary data.</text>
</comment>
<dbReference type="InterPro" id="IPR032675">
    <property type="entry name" value="LRR_dom_sf"/>
</dbReference>
<dbReference type="PANTHER" id="PTHR47679:SF1">
    <property type="entry name" value="PROTEIN TORNADO 1"/>
    <property type="match status" value="1"/>
</dbReference>
<reference evidence="1" key="2">
    <citation type="submission" date="2021-09" db="EMBL/GenBank/DDBJ databases">
        <authorList>
            <person name="Jia N."/>
            <person name="Wang J."/>
            <person name="Shi W."/>
            <person name="Du L."/>
            <person name="Sun Y."/>
            <person name="Zhan W."/>
            <person name="Jiang J."/>
            <person name="Wang Q."/>
            <person name="Zhang B."/>
            <person name="Ji P."/>
            <person name="Sakyi L.B."/>
            <person name="Cui X."/>
            <person name="Yuan T."/>
            <person name="Jiang B."/>
            <person name="Yang W."/>
            <person name="Lam T.T.-Y."/>
            <person name="Chang Q."/>
            <person name="Ding S."/>
            <person name="Wang X."/>
            <person name="Zhu J."/>
            <person name="Ruan X."/>
            <person name="Zhao L."/>
            <person name="Wei J."/>
            <person name="Que T."/>
            <person name="Du C."/>
            <person name="Cheng J."/>
            <person name="Dai P."/>
            <person name="Han X."/>
            <person name="Huang E."/>
            <person name="Gao Y."/>
            <person name="Liu J."/>
            <person name="Shao H."/>
            <person name="Ye R."/>
            <person name="Li L."/>
            <person name="Wei W."/>
            <person name="Wang X."/>
            <person name="Wang C."/>
            <person name="Huo Q."/>
            <person name="Li W."/>
            <person name="Guo W."/>
            <person name="Chen H."/>
            <person name="Chen S."/>
            <person name="Zhou L."/>
            <person name="Zhou L."/>
            <person name="Ni X."/>
            <person name="Tian J."/>
            <person name="Zhou Y."/>
            <person name="Sheng Y."/>
            <person name="Liu T."/>
            <person name="Pan Y."/>
            <person name="Xia L."/>
            <person name="Li J."/>
            <person name="Zhao F."/>
            <person name="Cao W."/>
        </authorList>
    </citation>
    <scope>NUCLEOTIDE SEQUENCE</scope>
    <source>
        <strain evidence="1">Rsan-2018</strain>
        <tissue evidence="1">Larvae</tissue>
    </source>
</reference>
<keyword evidence="2" id="KW-1185">Reference proteome</keyword>
<organism evidence="1 2">
    <name type="scientific">Rhipicephalus sanguineus</name>
    <name type="common">Brown dog tick</name>
    <name type="synonym">Ixodes sanguineus</name>
    <dbReference type="NCBI Taxonomy" id="34632"/>
    <lineage>
        <taxon>Eukaryota</taxon>
        <taxon>Metazoa</taxon>
        <taxon>Ecdysozoa</taxon>
        <taxon>Arthropoda</taxon>
        <taxon>Chelicerata</taxon>
        <taxon>Arachnida</taxon>
        <taxon>Acari</taxon>
        <taxon>Parasitiformes</taxon>
        <taxon>Ixodida</taxon>
        <taxon>Ixodoidea</taxon>
        <taxon>Ixodidae</taxon>
        <taxon>Rhipicephalinae</taxon>
        <taxon>Rhipicephalus</taxon>
        <taxon>Rhipicephalus</taxon>
    </lineage>
</organism>
<protein>
    <submittedName>
        <fullName evidence="1">Uncharacterized protein</fullName>
    </submittedName>
</protein>
<sequence length="618" mass="68881">MIRSRLSSVEGLHDFMRLTGVVKECVTCAPPVDGCGMQLQDLEDDCWRLVRRYLSFDDVKCSTIATPRPAEHQNQKAESQLTRANLHRNTMENLSAAREHPSLAAFTGRVDIATVFVGRGAECLRLPCTAGVTTATQNDQVCPLNDCLPICNELLFDIGIELREQRGGSLTLATYPPFEADMMPVPGEHADRANAFLRWLLRTHVCITGLELMYELVKMHSQLVLEEVPEDSRLRKLKVHFPLERTVQTPFATLFPRLKYLEELECFMSPSTDAVVAAISALLRTTTCLTSLVFQACFDHGQPPRTFVDALAANSTLKSLELWANWSTTEPPGTLGEYVRSNRLITNLNLFGEETDREALSLDEALVRNSTLSTLIIGRLCGGEVTARFLTRILAECASIKKLTLGGLRDEYVDISEATLTRCGEALAQNETLEELTLSLKVAALQRLPSLHHFTSLSLDLFESDEPLFSTFAQYIRATTALRELRLLAANAADAAPPSCWTLLFESILANTSIAHLMISTSENLRNIDRLARTVGLSRYISRVTYVQCRGDWDPTGFVLHLSEVVGDNYNLLQVFLKGAKLGTDATRPFFTIWDTTRRNCGIVERASAFNQNTPLDW</sequence>
<gene>
    <name evidence="1" type="ORF">HPB52_016341</name>
</gene>
<dbReference type="Gene3D" id="3.80.10.10">
    <property type="entry name" value="Ribonuclease Inhibitor"/>
    <property type="match status" value="1"/>
</dbReference>
<evidence type="ECO:0000313" key="2">
    <source>
        <dbReference type="Proteomes" id="UP000821837"/>
    </source>
</evidence>
<dbReference type="Proteomes" id="UP000821837">
    <property type="component" value="Unassembled WGS sequence"/>
</dbReference>
<proteinExistence type="predicted"/>
<evidence type="ECO:0000313" key="1">
    <source>
        <dbReference type="EMBL" id="KAH7944125.1"/>
    </source>
</evidence>
<dbReference type="PANTHER" id="PTHR47679">
    <property type="entry name" value="PROTEIN TORNADO 1"/>
    <property type="match status" value="1"/>
</dbReference>
<name>A0A9D4SR53_RHISA</name>
<dbReference type="AlphaFoldDB" id="A0A9D4SR53"/>
<dbReference type="SUPFAM" id="SSF52047">
    <property type="entry name" value="RNI-like"/>
    <property type="match status" value="1"/>
</dbReference>